<evidence type="ECO:0000259" key="3">
    <source>
        <dbReference type="SMART" id="SM00199"/>
    </source>
</evidence>
<dbReference type="GeneID" id="116218492"/>
<dbReference type="InterPro" id="IPR036048">
    <property type="entry name" value="Interleukin_8-like_sf"/>
</dbReference>
<keyword evidence="1" id="KW-0202">Cytokine</keyword>
<dbReference type="Proteomes" id="UP000515152">
    <property type="component" value="Chromosome 22"/>
</dbReference>
<keyword evidence="4" id="KW-1185">Reference proteome</keyword>
<protein>
    <submittedName>
        <fullName evidence="5">C-C motif chemokine 4-like</fullName>
    </submittedName>
</protein>
<dbReference type="SUPFAM" id="SSF54117">
    <property type="entry name" value="Interleukin 8-like chemokines"/>
    <property type="match status" value="1"/>
</dbReference>
<dbReference type="RefSeq" id="XP_031416246.1">
    <property type="nucleotide sequence ID" value="XM_031560386.2"/>
</dbReference>
<dbReference type="Gene3D" id="2.40.50.40">
    <property type="match status" value="1"/>
</dbReference>
<dbReference type="GO" id="GO:0008009">
    <property type="term" value="F:chemokine activity"/>
    <property type="evidence" value="ECO:0007669"/>
    <property type="project" value="InterPro"/>
</dbReference>
<feature type="domain" description="Chemokine interleukin-8-like" evidence="3">
    <location>
        <begin position="31"/>
        <end position="88"/>
    </location>
</feature>
<proteinExistence type="predicted"/>
<feature type="chain" id="PRO_5028381078" evidence="2">
    <location>
        <begin position="30"/>
        <end position="95"/>
    </location>
</feature>
<accession>A0A6P8EVR4</accession>
<dbReference type="SMART" id="SM00199">
    <property type="entry name" value="SCY"/>
    <property type="match status" value="1"/>
</dbReference>
<reference evidence="5" key="1">
    <citation type="submission" date="2025-08" db="UniProtKB">
        <authorList>
            <consortium name="RefSeq"/>
        </authorList>
    </citation>
    <scope>IDENTIFICATION</scope>
</reference>
<dbReference type="GO" id="GO:0005615">
    <property type="term" value="C:extracellular space"/>
    <property type="evidence" value="ECO:0007669"/>
    <property type="project" value="UniProtKB-KW"/>
</dbReference>
<name>A0A6P8EVR4_CLUHA</name>
<gene>
    <name evidence="5" type="primary">LOC116218492</name>
</gene>
<dbReference type="Pfam" id="PF00048">
    <property type="entry name" value="IL8"/>
    <property type="match status" value="1"/>
</dbReference>
<evidence type="ECO:0000313" key="4">
    <source>
        <dbReference type="Proteomes" id="UP000515152"/>
    </source>
</evidence>
<dbReference type="GO" id="GO:0006955">
    <property type="term" value="P:immune response"/>
    <property type="evidence" value="ECO:0007669"/>
    <property type="project" value="InterPro"/>
</dbReference>
<feature type="signal peptide" evidence="2">
    <location>
        <begin position="1"/>
        <end position="29"/>
    </location>
</feature>
<dbReference type="InterPro" id="IPR001811">
    <property type="entry name" value="Chemokine_IL8-like_dom"/>
</dbReference>
<keyword evidence="2" id="KW-0732">Signal</keyword>
<evidence type="ECO:0000256" key="2">
    <source>
        <dbReference type="SAM" id="SignalP"/>
    </source>
</evidence>
<evidence type="ECO:0000256" key="1">
    <source>
        <dbReference type="ARBA" id="ARBA00022514"/>
    </source>
</evidence>
<dbReference type="AlphaFoldDB" id="A0A6P8EVR4"/>
<sequence>MQLYQRAMLSVLAVFAIMLTFTSTGLANAKPLSCCKSVSTMTFEEPILRYTFQKANPPCVNAIVFETSKGVQCSAPNAPWVRKAIKKVRMAKQQP</sequence>
<dbReference type="OrthoDB" id="8457630at2759"/>
<evidence type="ECO:0000313" key="5">
    <source>
        <dbReference type="RefSeq" id="XP_031416246.1"/>
    </source>
</evidence>
<organism evidence="4 5">
    <name type="scientific">Clupea harengus</name>
    <name type="common">Atlantic herring</name>
    <dbReference type="NCBI Taxonomy" id="7950"/>
    <lineage>
        <taxon>Eukaryota</taxon>
        <taxon>Metazoa</taxon>
        <taxon>Chordata</taxon>
        <taxon>Craniata</taxon>
        <taxon>Vertebrata</taxon>
        <taxon>Euteleostomi</taxon>
        <taxon>Actinopterygii</taxon>
        <taxon>Neopterygii</taxon>
        <taxon>Teleostei</taxon>
        <taxon>Clupei</taxon>
        <taxon>Clupeiformes</taxon>
        <taxon>Clupeoidei</taxon>
        <taxon>Clupeidae</taxon>
        <taxon>Clupea</taxon>
    </lineage>
</organism>
<dbReference type="KEGG" id="char:116218492"/>